<dbReference type="SUPFAM" id="SSF52317">
    <property type="entry name" value="Class I glutamine amidotransferase-like"/>
    <property type="match status" value="1"/>
</dbReference>
<dbReference type="STRING" id="573508.A0A1E3BAA8"/>
<evidence type="ECO:0000313" key="2">
    <source>
        <dbReference type="EMBL" id="ODM17869.1"/>
    </source>
</evidence>
<dbReference type="FunFam" id="3.40.50.880:FF:000078">
    <property type="entry name" value="GMP synthase"/>
    <property type="match status" value="1"/>
</dbReference>
<dbReference type="InterPro" id="IPR044992">
    <property type="entry name" value="ChyE-like"/>
</dbReference>
<dbReference type="GO" id="GO:0005829">
    <property type="term" value="C:cytosol"/>
    <property type="evidence" value="ECO:0007669"/>
    <property type="project" value="TreeGrafter"/>
</dbReference>
<dbReference type="GO" id="GO:0005634">
    <property type="term" value="C:nucleus"/>
    <property type="evidence" value="ECO:0007669"/>
    <property type="project" value="TreeGrafter"/>
</dbReference>
<evidence type="ECO:0000259" key="1">
    <source>
        <dbReference type="Pfam" id="PF00117"/>
    </source>
</evidence>
<reference evidence="2 3" key="1">
    <citation type="journal article" date="2016" name="BMC Genomics">
        <title>Comparative genomic and transcriptomic analyses of the Fuzhuan brick tea-fermentation fungus Aspergillus cristatus.</title>
        <authorList>
            <person name="Ge Y."/>
            <person name="Wang Y."/>
            <person name="Liu Y."/>
            <person name="Tan Y."/>
            <person name="Ren X."/>
            <person name="Zhang X."/>
            <person name="Hyde K.D."/>
            <person name="Liu Y."/>
            <person name="Liu Z."/>
        </authorList>
    </citation>
    <scope>NUCLEOTIDE SEQUENCE [LARGE SCALE GENOMIC DNA]</scope>
    <source>
        <strain evidence="2 3">GZAAS20.1005</strain>
    </source>
</reference>
<protein>
    <recommendedName>
        <fullName evidence="1">Glutamine amidotransferase domain-containing protein</fullName>
    </recommendedName>
</protein>
<sequence>MTSPLRIAVLECDTPLDNINAKYEGYGGVFKELFRESAKRLGQPEKLDPETGLEISRWDIVDGDKYPNLDEVDAVVLTGSKHNSFEDQPWILRLVEYTKKAIEHPRVQILGICFGHQIIGRTLGVKVGRSDAGWEIAVCDMDLTEQGKKLFGKDKLRIQQMHQDIVYEYPPNVTPLGSSPRCAVQGMYLPGKFITVQGHPEFTGFIVTEIISTRAKLGVWSKDVSEDALNRATVDHDGLAIGAVFLNFLLEDRK</sequence>
<dbReference type="Proteomes" id="UP000094569">
    <property type="component" value="Unassembled WGS sequence"/>
</dbReference>
<name>A0A1E3BAA8_ASPCR</name>
<proteinExistence type="predicted"/>
<gene>
    <name evidence="2" type="ORF">SI65_06657</name>
</gene>
<comment type="caution">
    <text evidence="2">The sequence shown here is derived from an EMBL/GenBank/DDBJ whole genome shotgun (WGS) entry which is preliminary data.</text>
</comment>
<organism evidence="2 3">
    <name type="scientific">Aspergillus cristatus</name>
    <name type="common">Chinese Fuzhuan brick tea-fermentation fungus</name>
    <name type="synonym">Eurotium cristatum</name>
    <dbReference type="NCBI Taxonomy" id="573508"/>
    <lineage>
        <taxon>Eukaryota</taxon>
        <taxon>Fungi</taxon>
        <taxon>Dikarya</taxon>
        <taxon>Ascomycota</taxon>
        <taxon>Pezizomycotina</taxon>
        <taxon>Eurotiomycetes</taxon>
        <taxon>Eurotiomycetidae</taxon>
        <taxon>Eurotiales</taxon>
        <taxon>Aspergillaceae</taxon>
        <taxon>Aspergillus</taxon>
        <taxon>Aspergillus subgen. Aspergillus</taxon>
    </lineage>
</organism>
<dbReference type="VEuPathDB" id="FungiDB:SI65_06657"/>
<evidence type="ECO:0000313" key="3">
    <source>
        <dbReference type="Proteomes" id="UP000094569"/>
    </source>
</evidence>
<dbReference type="AlphaFoldDB" id="A0A1E3BAA8"/>
<dbReference type="InterPro" id="IPR029062">
    <property type="entry name" value="Class_I_gatase-like"/>
</dbReference>
<dbReference type="Pfam" id="PF00117">
    <property type="entry name" value="GATase"/>
    <property type="match status" value="1"/>
</dbReference>
<dbReference type="Gene3D" id="3.40.50.880">
    <property type="match status" value="1"/>
</dbReference>
<dbReference type="OrthoDB" id="92161at2759"/>
<accession>A0A1E3BAA8</accession>
<dbReference type="InterPro" id="IPR017926">
    <property type="entry name" value="GATASE"/>
</dbReference>
<dbReference type="PROSITE" id="PS51273">
    <property type="entry name" value="GATASE_TYPE_1"/>
    <property type="match status" value="1"/>
</dbReference>
<dbReference type="EMBL" id="JXNT01000007">
    <property type="protein sequence ID" value="ODM17869.1"/>
    <property type="molecule type" value="Genomic_DNA"/>
</dbReference>
<dbReference type="PANTHER" id="PTHR42695:SF5">
    <property type="entry name" value="GLUTAMINE AMIDOTRANSFERASE YLR126C-RELATED"/>
    <property type="match status" value="1"/>
</dbReference>
<dbReference type="PANTHER" id="PTHR42695">
    <property type="entry name" value="GLUTAMINE AMIDOTRANSFERASE YLR126C-RELATED"/>
    <property type="match status" value="1"/>
</dbReference>
<keyword evidence="3" id="KW-1185">Reference proteome</keyword>
<dbReference type="CDD" id="cd01741">
    <property type="entry name" value="GATase1_1"/>
    <property type="match status" value="1"/>
</dbReference>
<feature type="domain" description="Glutamine amidotransferase" evidence="1">
    <location>
        <begin position="69"/>
        <end position="203"/>
    </location>
</feature>